<dbReference type="Gene3D" id="1.10.3580.10">
    <property type="entry name" value="ATP12 ATPase"/>
    <property type="match status" value="1"/>
</dbReference>
<reference evidence="9" key="1">
    <citation type="submission" date="2018-08" db="EMBL/GenBank/DDBJ databases">
        <authorList>
            <person name="Guldener U."/>
        </authorList>
    </citation>
    <scope>NUCLEOTIDE SEQUENCE</scope>
    <source>
        <strain evidence="9">UB2</strain>
    </source>
</reference>
<evidence type="ECO:0000256" key="3">
    <source>
        <dbReference type="ARBA" id="ARBA00022946"/>
    </source>
</evidence>
<sequence length="1293" mass="140285">MEYLSRLSGLVSAPAKAAAGIAGSPRLRKKPSLHPVGSVDIFHSDWQTVQAELEKPDERALFFGVARSDLPRRLQRIVDALVFESNRSSDGHLGPCIEYLLRYDILTELVHLSVDDRPKGIRAETIRTLTNLIILLDESFLSRQAVNKPISQLIQLCLDQDAARFQLDDDPFEASGSSAPAPAAGVELDYQEDLVELMCQIASRIRNTPDLLQIFFTDEPVDDAHDPSDVRSLRDGSIIVSRDLFNDSMPASNDATNIEPDTDFTTDPRPPSPAGSVDSTTTIQPSTAYSSRKPSKRRLRFPLFSYLLKFLHREGRIGELARAGLLFLISLEGVQSSNKVVHGLPPKRPAKRVSFGTDDTRRSLAVFIAHSDFADVLGAGLGAAYGLLPTRIRPVPKYDPTAVESESSSKTSRAAITLASSAASEPSKDGHQSEALASATQSDDAELQDQLRLLVDLIEFCQDVLDSLWLASKHLTDSANGYSDEMDEKAAERAPSTPTITPDLDPMIRKLARAIAIAIRDTFIRNVVYPSLMESSDFDGSSAAVLNYLDVIVIVLRSGHILTDVALDFLLPADLSVFGEAGYVRDIDVPVDETDRYTVKDLILDSLEDTKRPATRVAALRLARSLVVCHGFRACDGLLQLAPRKSIPPRAEDGLPEATKEETGDPPALSTVQMHFREIDALSSLLTSFGSAQNTETLQASLSNYLLDAEQALRHDSTFSVALDLGGGQLPLIRNDPFVQQLFAGLSTFFSQPVEVNLAATGVISALASSPIRSLEGWLTHSSSSEQEQEPPLLELLAALVQQVAAYRDSLSEFDRFLAERRRSLVLTEDLSAALNVAELSGEEEGNEGSKSLDACLTLPRITSQSSGRLQTNERAHAAERGFGILEDKRASLAALSPPAAASSTLPPTTSGAAEGEEPGATRSSALARLFAGRPTRTSYSFGKASTVTPVIPAGSADATLARPGVGDRKVSTSTINPYTEHFRETAAVVLKTQPATGAEAWRPPPTTSSAQSKVVEGRATLSSVLDNTILLEESVKELLAIVQNRQATLNRAERLKSRFWKSVSLQPPTSSSDGFQILLDNRSIRTPSGQPIVIPKERELLATCIAQEWSEQKQVLKPHTLPLTSLAARALEGFRDAGERKGIQGGLIRYLENETVCFQESQPKSLVELQTQHWTPLLSYINSTYNTSITPFTGLLGGAHPPGTLETFSSHLAKLDPFDLAAFERSVMLSKSFLISLALVSGHLNVEQAAQAAEVEVQSQINRWGAVEDSHDVDQAEIRRTLGSVAIATVRN</sequence>
<comment type="similarity">
    <text evidence="2">Belongs to the ATP12 family.</text>
</comment>
<keyword evidence="10" id="KW-1185">Reference proteome</keyword>
<dbReference type="InterPro" id="IPR045669">
    <property type="entry name" value="FHIP_C"/>
</dbReference>
<feature type="compositionally biased region" description="Polar residues" evidence="7">
    <location>
        <begin position="277"/>
        <end position="292"/>
    </location>
</feature>
<evidence type="ECO:0000256" key="4">
    <source>
        <dbReference type="ARBA" id="ARBA00023128"/>
    </source>
</evidence>
<dbReference type="GO" id="GO:0043461">
    <property type="term" value="P:proton-transporting ATP synthase complex assembly"/>
    <property type="evidence" value="ECO:0007669"/>
    <property type="project" value="InterPro"/>
</dbReference>
<dbReference type="SUPFAM" id="SSF160909">
    <property type="entry name" value="ATP12-like"/>
    <property type="match status" value="1"/>
</dbReference>
<comment type="subcellular location">
    <subcellularLocation>
        <location evidence="1">Mitochondrion</location>
    </subcellularLocation>
</comment>
<dbReference type="EMBL" id="ULHB01000091">
    <property type="protein sequence ID" value="SYW81241.1"/>
    <property type="molecule type" value="Genomic_DNA"/>
</dbReference>
<feature type="compositionally biased region" description="Basic and acidic residues" evidence="7">
    <location>
        <begin position="650"/>
        <end position="663"/>
    </location>
</feature>
<dbReference type="InterPro" id="IPR042272">
    <property type="entry name" value="ATP12_ATP_synth-F1-assembly_N"/>
</dbReference>
<evidence type="ECO:0000313" key="10">
    <source>
        <dbReference type="Proteomes" id="UP000658997"/>
    </source>
</evidence>
<evidence type="ECO:0000256" key="5">
    <source>
        <dbReference type="ARBA" id="ARBA00023186"/>
    </source>
</evidence>
<keyword evidence="3" id="KW-0809">Transit peptide</keyword>
<evidence type="ECO:0000256" key="1">
    <source>
        <dbReference type="ARBA" id="ARBA00004173"/>
    </source>
</evidence>
<dbReference type="Pfam" id="PF07542">
    <property type="entry name" value="ATP12"/>
    <property type="match status" value="1"/>
</dbReference>
<organism evidence="9 10">
    <name type="scientific">Ustilago bromivora</name>
    <dbReference type="NCBI Taxonomy" id="307758"/>
    <lineage>
        <taxon>Eukaryota</taxon>
        <taxon>Fungi</taxon>
        <taxon>Dikarya</taxon>
        <taxon>Basidiomycota</taxon>
        <taxon>Ustilaginomycotina</taxon>
        <taxon>Ustilaginomycetes</taxon>
        <taxon>Ustilaginales</taxon>
        <taxon>Ustilaginaceae</taxon>
        <taxon>Ustilago</taxon>
    </lineage>
</organism>
<accession>A0A8H8QP74</accession>
<gene>
    <name evidence="9" type="ORF">UBRO2_04158</name>
</gene>
<evidence type="ECO:0000256" key="7">
    <source>
        <dbReference type="SAM" id="MobiDB-lite"/>
    </source>
</evidence>
<dbReference type="GO" id="GO:0005739">
    <property type="term" value="C:mitochondrion"/>
    <property type="evidence" value="ECO:0007669"/>
    <property type="project" value="UniProtKB-SubCell"/>
</dbReference>
<dbReference type="Gene3D" id="3.30.2180.10">
    <property type="entry name" value="ATP12-like"/>
    <property type="match status" value="1"/>
</dbReference>
<evidence type="ECO:0000313" key="9">
    <source>
        <dbReference type="EMBL" id="SYW81241.1"/>
    </source>
</evidence>
<dbReference type="InterPro" id="IPR019384">
    <property type="entry name" value="FHIP"/>
</dbReference>
<evidence type="ECO:0000259" key="8">
    <source>
        <dbReference type="Pfam" id="PF19314"/>
    </source>
</evidence>
<dbReference type="InterPro" id="IPR023335">
    <property type="entry name" value="ATP12_ortho_dom_sf"/>
</dbReference>
<dbReference type="PANTHER" id="PTHR21705:SF11">
    <property type="entry name" value="FHIP FAMILY PROTEIN CG3558"/>
    <property type="match status" value="1"/>
</dbReference>
<keyword evidence="4" id="KW-0496">Mitochondrion</keyword>
<feature type="region of interest" description="Disordered" evidence="7">
    <location>
        <begin position="250"/>
        <end position="294"/>
    </location>
</feature>
<feature type="region of interest" description="Disordered" evidence="7">
    <location>
        <begin position="646"/>
        <end position="668"/>
    </location>
</feature>
<feature type="region of interest" description="Disordered" evidence="7">
    <location>
        <begin position="399"/>
        <end position="442"/>
    </location>
</feature>
<dbReference type="Pfam" id="PF19314">
    <property type="entry name" value="DUF5917"/>
    <property type="match status" value="1"/>
</dbReference>
<evidence type="ECO:0000256" key="2">
    <source>
        <dbReference type="ARBA" id="ARBA00008231"/>
    </source>
</evidence>
<protein>
    <recommendedName>
        <fullName evidence="8">FHF complex subunit HOOK-interacting protein C-terminal domain-containing protein</fullName>
    </recommendedName>
</protein>
<dbReference type="Proteomes" id="UP000658997">
    <property type="component" value="Unassembled WGS sequence"/>
</dbReference>
<feature type="domain" description="FHF complex subunit HOOK-interacting protein C-terminal" evidence="8">
    <location>
        <begin position="736"/>
        <end position="826"/>
    </location>
</feature>
<dbReference type="PANTHER" id="PTHR21705">
    <property type="entry name" value="RAI16 PROTEIN-RELATED"/>
    <property type="match status" value="1"/>
</dbReference>
<proteinExistence type="inferred from homology"/>
<feature type="region of interest" description="Disordered" evidence="7">
    <location>
        <begin position="896"/>
        <end position="923"/>
    </location>
</feature>
<dbReference type="Pfam" id="PF10257">
    <property type="entry name" value="RAI16-like"/>
    <property type="match status" value="1"/>
</dbReference>
<feature type="compositionally biased region" description="Low complexity" evidence="7">
    <location>
        <begin position="896"/>
        <end position="914"/>
    </location>
</feature>
<evidence type="ECO:0000256" key="6">
    <source>
        <dbReference type="ARBA" id="ARBA00024336"/>
    </source>
</evidence>
<feature type="compositionally biased region" description="Polar residues" evidence="7">
    <location>
        <begin position="404"/>
        <end position="424"/>
    </location>
</feature>
<dbReference type="InterPro" id="IPR011419">
    <property type="entry name" value="ATP12_ATP_synth-F1-assembly"/>
</dbReference>
<name>A0A8H8QP74_9BASI</name>
<comment type="caution">
    <text evidence="9">The sequence shown here is derived from an EMBL/GenBank/DDBJ whole genome shotgun (WGS) entry which is preliminary data.</text>
</comment>
<comment type="similarity">
    <text evidence="6">Belongs to the FHIP family.</text>
</comment>
<keyword evidence="5" id="KW-0143">Chaperone</keyword>